<protein>
    <recommendedName>
        <fullName evidence="4">Intracellular septation protein A</fullName>
    </recommendedName>
</protein>
<feature type="transmembrane region" description="Helical" evidence="1">
    <location>
        <begin position="187"/>
        <end position="205"/>
    </location>
</feature>
<dbReference type="AlphaFoldDB" id="A0A1E7KII9"/>
<accession>A0A1E7KII9</accession>
<comment type="caution">
    <text evidence="2">The sequence shown here is derived from an EMBL/GenBank/DDBJ whole genome shotgun (WGS) entry which is preliminary data.</text>
</comment>
<organism evidence="2 3">
    <name type="scientific">Streptomyces oceani</name>
    <dbReference type="NCBI Taxonomy" id="1075402"/>
    <lineage>
        <taxon>Bacteria</taxon>
        <taxon>Bacillati</taxon>
        <taxon>Actinomycetota</taxon>
        <taxon>Actinomycetes</taxon>
        <taxon>Kitasatosporales</taxon>
        <taxon>Streptomycetaceae</taxon>
        <taxon>Streptomyces</taxon>
    </lineage>
</organism>
<keyword evidence="1" id="KW-0472">Membrane</keyword>
<gene>
    <name evidence="2" type="ORF">AN216_10590</name>
</gene>
<evidence type="ECO:0000313" key="2">
    <source>
        <dbReference type="EMBL" id="OEV03725.1"/>
    </source>
</evidence>
<keyword evidence="1" id="KW-0812">Transmembrane</keyword>
<feature type="transmembrane region" description="Helical" evidence="1">
    <location>
        <begin position="20"/>
        <end position="38"/>
    </location>
</feature>
<dbReference type="EMBL" id="LJGU01000116">
    <property type="protein sequence ID" value="OEV03725.1"/>
    <property type="molecule type" value="Genomic_DNA"/>
</dbReference>
<feature type="transmembrane region" description="Helical" evidence="1">
    <location>
        <begin position="72"/>
        <end position="91"/>
    </location>
</feature>
<dbReference type="NCBIfam" id="NF041646">
    <property type="entry name" value="VC0807_fam"/>
    <property type="match status" value="1"/>
</dbReference>
<dbReference type="STRING" id="1075402.AN216_10590"/>
<evidence type="ECO:0008006" key="4">
    <source>
        <dbReference type="Google" id="ProtNLM"/>
    </source>
</evidence>
<feature type="transmembrane region" description="Helical" evidence="1">
    <location>
        <begin position="97"/>
        <end position="119"/>
    </location>
</feature>
<sequence length="240" mass="26299">MGHTAQQRGPAAQNAGRGEFAMTLLCDLVLPLGLFYVFRAAGLSQLVALLLSATPPALHTLYTMVRHRRVETIGVFVLGIVILSSAVSVISGDPRAVLVRGAVLTGLIALWILSTVLLARPFVFRALEALLPGKRQVLDQLWREDPDFRSVWQRITVLWGLGLLADAVIRVIMAYTLPVDSVPAIEGVLYIVTWIALQVVTQLWLSRTGTLRKIFGPDFRMFGRKRKCAKDSAGVEATGQ</sequence>
<evidence type="ECO:0000256" key="1">
    <source>
        <dbReference type="SAM" id="Phobius"/>
    </source>
</evidence>
<dbReference type="Proteomes" id="UP000176101">
    <property type="component" value="Unassembled WGS sequence"/>
</dbReference>
<proteinExistence type="predicted"/>
<reference evidence="2 3" key="1">
    <citation type="journal article" date="2016" name="Front. Microbiol.">
        <title>Comparative Genomics Analysis of Streptomyces Species Reveals Their Adaptation to the Marine Environment and Their Diversity at the Genomic Level.</title>
        <authorList>
            <person name="Tian X."/>
            <person name="Zhang Z."/>
            <person name="Yang T."/>
            <person name="Chen M."/>
            <person name="Li J."/>
            <person name="Chen F."/>
            <person name="Yang J."/>
            <person name="Li W."/>
            <person name="Zhang B."/>
            <person name="Zhang Z."/>
            <person name="Wu J."/>
            <person name="Zhang C."/>
            <person name="Long L."/>
            <person name="Xiao J."/>
        </authorList>
    </citation>
    <scope>NUCLEOTIDE SEQUENCE [LARGE SCALE GENOMIC DNA]</scope>
    <source>
        <strain evidence="2 3">SCSIO 02100</strain>
    </source>
</reference>
<feature type="transmembrane region" description="Helical" evidence="1">
    <location>
        <begin position="157"/>
        <end position="175"/>
    </location>
</feature>
<keyword evidence="1" id="KW-1133">Transmembrane helix</keyword>
<evidence type="ECO:0000313" key="3">
    <source>
        <dbReference type="Proteomes" id="UP000176101"/>
    </source>
</evidence>
<name>A0A1E7KII9_9ACTN</name>
<feature type="transmembrane region" description="Helical" evidence="1">
    <location>
        <begin position="44"/>
        <end position="65"/>
    </location>
</feature>
<keyword evidence="3" id="KW-1185">Reference proteome</keyword>